<evidence type="ECO:0000256" key="3">
    <source>
        <dbReference type="ARBA" id="ARBA00024446"/>
    </source>
</evidence>
<dbReference type="PROSITE" id="PS01139">
    <property type="entry name" value="BMC_1"/>
    <property type="match status" value="1"/>
</dbReference>
<dbReference type="SUPFAM" id="SSF143414">
    <property type="entry name" value="CcmK-like"/>
    <property type="match status" value="1"/>
</dbReference>
<keyword evidence="7" id="KW-1185">Reference proteome</keyword>
<evidence type="ECO:0000256" key="1">
    <source>
        <dbReference type="ARBA" id="ARBA00023780"/>
    </source>
</evidence>
<feature type="compositionally biased region" description="Basic and acidic residues" evidence="4">
    <location>
        <begin position="88"/>
        <end position="97"/>
    </location>
</feature>
<feature type="compositionally biased region" description="Polar residues" evidence="4">
    <location>
        <begin position="98"/>
        <end position="110"/>
    </location>
</feature>
<comment type="subcellular location">
    <subcellularLocation>
        <location evidence="2">Bacterial microcompartment</location>
    </subcellularLocation>
</comment>
<dbReference type="Proteomes" id="UP000184088">
    <property type="component" value="Unassembled WGS sequence"/>
</dbReference>
<dbReference type="Gene3D" id="3.30.70.1710">
    <property type="match status" value="1"/>
</dbReference>
<feature type="region of interest" description="Disordered" evidence="4">
    <location>
        <begin position="88"/>
        <end position="110"/>
    </location>
</feature>
<dbReference type="CDD" id="cd07045">
    <property type="entry name" value="BMC_CcmK_like"/>
    <property type="match status" value="1"/>
</dbReference>
<evidence type="ECO:0000313" key="7">
    <source>
        <dbReference type="Proteomes" id="UP000184088"/>
    </source>
</evidence>
<dbReference type="Pfam" id="PF00936">
    <property type="entry name" value="BMC"/>
    <property type="match status" value="1"/>
</dbReference>
<dbReference type="SMART" id="SM00877">
    <property type="entry name" value="BMC"/>
    <property type="match status" value="1"/>
</dbReference>
<protein>
    <submittedName>
        <fullName evidence="6">BMC domain-containing protein</fullName>
    </submittedName>
</protein>
<name>A0A1M5FJM4_9THEO</name>
<dbReference type="InterPro" id="IPR020808">
    <property type="entry name" value="Bact_microcomp_CS"/>
</dbReference>
<dbReference type="RefSeq" id="WP_073346619.1">
    <property type="nucleotide sequence ID" value="NZ_FQVH01000067.1"/>
</dbReference>
<dbReference type="OrthoDB" id="9812608at2"/>
<accession>A0A1M5FJM4</accession>
<organism evidence="6 7">
    <name type="scientific">Caldanaerobius fijiensis DSM 17918</name>
    <dbReference type="NCBI Taxonomy" id="1121256"/>
    <lineage>
        <taxon>Bacteria</taxon>
        <taxon>Bacillati</taxon>
        <taxon>Bacillota</taxon>
        <taxon>Clostridia</taxon>
        <taxon>Thermoanaerobacterales</taxon>
        <taxon>Thermoanaerobacteraceae</taxon>
        <taxon>Caldanaerobius</taxon>
    </lineage>
</organism>
<dbReference type="InterPro" id="IPR044872">
    <property type="entry name" value="CcmK/CsoS1_BMC"/>
</dbReference>
<dbReference type="PANTHER" id="PTHR33941">
    <property type="entry name" value="PROPANEDIOL UTILIZATION PROTEIN PDUA"/>
    <property type="match status" value="1"/>
</dbReference>
<feature type="domain" description="BMC" evidence="5">
    <location>
        <begin position="5"/>
        <end position="89"/>
    </location>
</feature>
<sequence length="110" mass="11452">MPNEALGMIETRGLTAAIEAADAMVKAADVVLVGTEKIGSGLVTVFIRGDVAAVKAATEVGAQVAQGLGEVVAVHVIPRPHAEIEDILPRFNKKPDDNTSAQVNPKQDVK</sequence>
<evidence type="ECO:0000256" key="2">
    <source>
        <dbReference type="ARBA" id="ARBA00024322"/>
    </source>
</evidence>
<proteinExistence type="inferred from homology"/>
<reference evidence="6 7" key="1">
    <citation type="submission" date="2016-11" db="EMBL/GenBank/DDBJ databases">
        <authorList>
            <person name="Jaros S."/>
            <person name="Januszkiewicz K."/>
            <person name="Wedrychowicz H."/>
        </authorList>
    </citation>
    <scope>NUCLEOTIDE SEQUENCE [LARGE SCALE GENOMIC DNA]</scope>
    <source>
        <strain evidence="6 7">DSM 17918</strain>
    </source>
</reference>
<dbReference type="InterPro" id="IPR037233">
    <property type="entry name" value="CcmK-like_sf"/>
</dbReference>
<dbReference type="PANTHER" id="PTHR33941:SF11">
    <property type="entry name" value="BACTERIAL MICROCOMPARTMENT SHELL PROTEIN PDUJ"/>
    <property type="match status" value="1"/>
</dbReference>
<dbReference type="InterPro" id="IPR000249">
    <property type="entry name" value="BMC_dom"/>
</dbReference>
<evidence type="ECO:0000313" key="6">
    <source>
        <dbReference type="EMBL" id="SHF91685.1"/>
    </source>
</evidence>
<dbReference type="PROSITE" id="PS51930">
    <property type="entry name" value="BMC_2"/>
    <property type="match status" value="1"/>
</dbReference>
<dbReference type="GO" id="GO:0031469">
    <property type="term" value="C:bacterial microcompartment"/>
    <property type="evidence" value="ECO:0007669"/>
    <property type="project" value="UniProtKB-SubCell"/>
</dbReference>
<comment type="similarity">
    <text evidence="1">Belongs to the bacterial microcompartments protein family. CsoS1 subfamily.</text>
</comment>
<evidence type="ECO:0000259" key="5">
    <source>
        <dbReference type="PROSITE" id="PS51930"/>
    </source>
</evidence>
<evidence type="ECO:0000256" key="4">
    <source>
        <dbReference type="SAM" id="MobiDB-lite"/>
    </source>
</evidence>
<gene>
    <name evidence="6" type="ORF">SAMN02746089_02767</name>
</gene>
<dbReference type="EMBL" id="FQVH01000067">
    <property type="protein sequence ID" value="SHF91685.1"/>
    <property type="molecule type" value="Genomic_DNA"/>
</dbReference>
<dbReference type="AlphaFoldDB" id="A0A1M5FJM4"/>
<keyword evidence="3" id="KW-1283">Bacterial microcompartment</keyword>
<dbReference type="STRING" id="1121256.SAMN02746089_02767"/>
<dbReference type="InterPro" id="IPR050575">
    <property type="entry name" value="BMC_shell"/>
</dbReference>